<dbReference type="Pfam" id="PF02527">
    <property type="entry name" value="GidB"/>
    <property type="match status" value="1"/>
</dbReference>
<evidence type="ECO:0000256" key="5">
    <source>
        <dbReference type="ARBA" id="ARBA00022691"/>
    </source>
</evidence>
<evidence type="ECO:0000256" key="6">
    <source>
        <dbReference type="HAMAP-Rule" id="MF_00074"/>
    </source>
</evidence>
<dbReference type="HAMAP" id="MF_00074">
    <property type="entry name" value="16SrRNA_methyltr_G"/>
    <property type="match status" value="1"/>
</dbReference>
<gene>
    <name evidence="6 7" type="primary">rsmG</name>
    <name evidence="7" type="ORF">GCM10010989_07120</name>
</gene>
<comment type="caution">
    <text evidence="6">Lacks conserved residue(s) required for the propagation of feature annotation.</text>
</comment>
<keyword evidence="5 6" id="KW-0949">S-adenosyl-L-methionine</keyword>
<dbReference type="Proteomes" id="UP000598997">
    <property type="component" value="Unassembled WGS sequence"/>
</dbReference>
<dbReference type="GO" id="GO:0005829">
    <property type="term" value="C:cytosol"/>
    <property type="evidence" value="ECO:0007669"/>
    <property type="project" value="TreeGrafter"/>
</dbReference>
<evidence type="ECO:0000313" key="7">
    <source>
        <dbReference type="EMBL" id="GGD35570.1"/>
    </source>
</evidence>
<dbReference type="CDD" id="cd02440">
    <property type="entry name" value="AdoMet_MTases"/>
    <property type="match status" value="1"/>
</dbReference>
<keyword evidence="1 6" id="KW-0963">Cytoplasm</keyword>
<sequence>MFDNQDESWSREWLRSELNVENDGFQRLETLLAMLVTEAGTQNLIAKGTVPFAWSRHIVDSAQLLTHVSRETATWLDLGTGAGFPGLVCAALLPGCNFTLAEQRPLRTDWLERAAEGMRLENVYIVTANVSQLPEMKYDAISARAFAPLPRLLRLSAAFSTKATEWLLPKGRSAKQELEDLKGWRHAFHVEQSVTDPQSGIIIGNLLGPK</sequence>
<evidence type="ECO:0000256" key="2">
    <source>
        <dbReference type="ARBA" id="ARBA00022552"/>
    </source>
</evidence>
<keyword evidence="4 6" id="KW-0808">Transferase</keyword>
<keyword evidence="3 6" id="KW-0489">Methyltransferase</keyword>
<dbReference type="RefSeq" id="WP_066764505.1">
    <property type="nucleotide sequence ID" value="NZ_BMIO01000002.1"/>
</dbReference>
<dbReference type="SUPFAM" id="SSF53335">
    <property type="entry name" value="S-adenosyl-L-methionine-dependent methyltransferases"/>
    <property type="match status" value="1"/>
</dbReference>
<feature type="binding site" evidence="6">
    <location>
        <position position="79"/>
    </location>
    <ligand>
        <name>S-adenosyl-L-methionine</name>
        <dbReference type="ChEBI" id="CHEBI:59789"/>
    </ligand>
</feature>
<dbReference type="GO" id="GO:0070043">
    <property type="term" value="F:rRNA (guanine-N7-)-methyltransferase activity"/>
    <property type="evidence" value="ECO:0007669"/>
    <property type="project" value="UniProtKB-UniRule"/>
</dbReference>
<evidence type="ECO:0000256" key="3">
    <source>
        <dbReference type="ARBA" id="ARBA00022603"/>
    </source>
</evidence>
<evidence type="ECO:0000256" key="4">
    <source>
        <dbReference type="ARBA" id="ARBA00022679"/>
    </source>
</evidence>
<proteinExistence type="inferred from homology"/>
<feature type="binding site" evidence="6">
    <location>
        <position position="144"/>
    </location>
    <ligand>
        <name>S-adenosyl-L-methionine</name>
        <dbReference type="ChEBI" id="CHEBI:59789"/>
    </ligand>
</feature>
<accession>A0A916Y8R9</accession>
<comment type="catalytic activity">
    <reaction evidence="6">
        <text>guanosine(527) in 16S rRNA + S-adenosyl-L-methionine = N(7)-methylguanosine(527) in 16S rRNA + S-adenosyl-L-homocysteine</text>
        <dbReference type="Rhea" id="RHEA:42732"/>
        <dbReference type="Rhea" id="RHEA-COMP:10209"/>
        <dbReference type="Rhea" id="RHEA-COMP:10210"/>
        <dbReference type="ChEBI" id="CHEBI:57856"/>
        <dbReference type="ChEBI" id="CHEBI:59789"/>
        <dbReference type="ChEBI" id="CHEBI:74269"/>
        <dbReference type="ChEBI" id="CHEBI:74480"/>
        <dbReference type="EC" id="2.1.1.170"/>
    </reaction>
</comment>
<dbReference type="PANTHER" id="PTHR31760:SF0">
    <property type="entry name" value="S-ADENOSYL-L-METHIONINE-DEPENDENT METHYLTRANSFERASES SUPERFAMILY PROTEIN"/>
    <property type="match status" value="1"/>
</dbReference>
<evidence type="ECO:0000256" key="1">
    <source>
        <dbReference type="ARBA" id="ARBA00022490"/>
    </source>
</evidence>
<comment type="similarity">
    <text evidence="6">Belongs to the methyltransferase superfamily. RNA methyltransferase RsmG family.</text>
</comment>
<dbReference type="InterPro" id="IPR003682">
    <property type="entry name" value="rRNA_ssu_MeTfrase_G"/>
</dbReference>
<reference evidence="7 8" key="1">
    <citation type="journal article" date="2014" name="Int. J. Syst. Evol. Microbiol.">
        <title>Complete genome sequence of Corynebacterium casei LMG S-19264T (=DSM 44701T), isolated from a smear-ripened cheese.</title>
        <authorList>
            <consortium name="US DOE Joint Genome Institute (JGI-PGF)"/>
            <person name="Walter F."/>
            <person name="Albersmeier A."/>
            <person name="Kalinowski J."/>
            <person name="Ruckert C."/>
        </authorList>
    </citation>
    <scope>NUCLEOTIDE SEQUENCE [LARGE SCALE GENOMIC DNA]</scope>
    <source>
        <strain evidence="7 8">CGMCC 1.15358</strain>
    </source>
</reference>
<organism evidence="7 8">
    <name type="scientific">Croceicoccus pelagius</name>
    <dbReference type="NCBI Taxonomy" id="1703341"/>
    <lineage>
        <taxon>Bacteria</taxon>
        <taxon>Pseudomonadati</taxon>
        <taxon>Pseudomonadota</taxon>
        <taxon>Alphaproteobacteria</taxon>
        <taxon>Sphingomonadales</taxon>
        <taxon>Erythrobacteraceae</taxon>
        <taxon>Croceicoccus</taxon>
    </lineage>
</organism>
<dbReference type="PANTHER" id="PTHR31760">
    <property type="entry name" value="S-ADENOSYL-L-METHIONINE-DEPENDENT METHYLTRANSFERASES SUPERFAMILY PROTEIN"/>
    <property type="match status" value="1"/>
</dbReference>
<feature type="binding site" evidence="6">
    <location>
        <position position="84"/>
    </location>
    <ligand>
        <name>S-adenosyl-L-methionine</name>
        <dbReference type="ChEBI" id="CHEBI:59789"/>
    </ligand>
</feature>
<keyword evidence="8" id="KW-1185">Reference proteome</keyword>
<dbReference type="OrthoDB" id="9808773at2"/>
<dbReference type="InterPro" id="IPR029063">
    <property type="entry name" value="SAM-dependent_MTases_sf"/>
</dbReference>
<comment type="caution">
    <text evidence="7">The sequence shown here is derived from an EMBL/GenBank/DDBJ whole genome shotgun (WGS) entry which is preliminary data.</text>
</comment>
<dbReference type="PIRSF" id="PIRSF003078">
    <property type="entry name" value="GidB"/>
    <property type="match status" value="1"/>
</dbReference>
<name>A0A916Y8R9_9SPHN</name>
<protein>
    <recommendedName>
        <fullName evidence="6">Ribosomal RNA small subunit methyltransferase G</fullName>
        <ecNumber evidence="6">2.1.1.170</ecNumber>
    </recommendedName>
    <alternativeName>
        <fullName evidence="6">16S rRNA 7-methylguanosine methyltransferase</fullName>
        <shortName evidence="6">16S rRNA m7G methyltransferase</shortName>
    </alternativeName>
</protein>
<comment type="function">
    <text evidence="6">Specifically methylates the N7 position of guanine in position 527 of 16S rRNA.</text>
</comment>
<keyword evidence="2 6" id="KW-0698">rRNA processing</keyword>
<dbReference type="AlphaFoldDB" id="A0A916Y8R9"/>
<dbReference type="EC" id="2.1.1.170" evidence="6"/>
<dbReference type="EMBL" id="BMIO01000002">
    <property type="protein sequence ID" value="GGD35570.1"/>
    <property type="molecule type" value="Genomic_DNA"/>
</dbReference>
<dbReference type="Gene3D" id="3.40.50.150">
    <property type="entry name" value="Vaccinia Virus protein VP39"/>
    <property type="match status" value="1"/>
</dbReference>
<comment type="subcellular location">
    <subcellularLocation>
        <location evidence="6">Cytoplasm</location>
    </subcellularLocation>
</comment>
<evidence type="ECO:0000313" key="8">
    <source>
        <dbReference type="Proteomes" id="UP000598997"/>
    </source>
</evidence>